<evidence type="ECO:0000313" key="2">
    <source>
        <dbReference type="EMBL" id="KAF5205317.1"/>
    </source>
</evidence>
<feature type="compositionally biased region" description="Basic and acidic residues" evidence="1">
    <location>
        <begin position="71"/>
        <end position="95"/>
    </location>
</feature>
<dbReference type="Proteomes" id="UP000554482">
    <property type="component" value="Unassembled WGS sequence"/>
</dbReference>
<reference evidence="2 3" key="1">
    <citation type="submission" date="2020-06" db="EMBL/GenBank/DDBJ databases">
        <title>Transcriptomic and genomic resources for Thalictrum thalictroides and T. hernandezii: Facilitating candidate gene discovery in an emerging model plant lineage.</title>
        <authorList>
            <person name="Arias T."/>
            <person name="Riano-Pachon D.M."/>
            <person name="Di Stilio V.S."/>
        </authorList>
    </citation>
    <scope>NUCLEOTIDE SEQUENCE [LARGE SCALE GENOMIC DNA]</scope>
    <source>
        <strain evidence="3">cv. WT478/WT964</strain>
        <tissue evidence="2">Leaves</tissue>
    </source>
</reference>
<feature type="region of interest" description="Disordered" evidence="1">
    <location>
        <begin position="65"/>
        <end position="138"/>
    </location>
</feature>
<accession>A0A7J6X8J2</accession>
<keyword evidence="3" id="KW-1185">Reference proteome</keyword>
<comment type="caution">
    <text evidence="2">The sequence shown here is derived from an EMBL/GenBank/DDBJ whole genome shotgun (WGS) entry which is preliminary data.</text>
</comment>
<dbReference type="AlphaFoldDB" id="A0A7J6X8J2"/>
<sequence length="138" mass="15790">MCYIASEHPNLYKKALEGIDRALKDVLEERDKIATISMEALSEVPTAEKVVTPVCPILILDPHVSQTVGRKPKEDDKKKKKQSNDRWKRPIEVALKKRRRNCSLGKSQEHDKRSCPKNPNRQHKTRSEPVVAAELVED</sequence>
<dbReference type="EMBL" id="JABWDY010004233">
    <property type="protein sequence ID" value="KAF5205317.1"/>
    <property type="molecule type" value="Genomic_DNA"/>
</dbReference>
<gene>
    <name evidence="2" type="ORF">FRX31_005096</name>
</gene>
<dbReference type="OrthoDB" id="1634817at2759"/>
<protein>
    <submittedName>
        <fullName evidence="2">Uncharacterized protein</fullName>
    </submittedName>
</protein>
<name>A0A7J6X8J2_THATH</name>
<evidence type="ECO:0000313" key="3">
    <source>
        <dbReference type="Proteomes" id="UP000554482"/>
    </source>
</evidence>
<proteinExistence type="predicted"/>
<organism evidence="2 3">
    <name type="scientific">Thalictrum thalictroides</name>
    <name type="common">Rue-anemone</name>
    <name type="synonym">Anemone thalictroides</name>
    <dbReference type="NCBI Taxonomy" id="46969"/>
    <lineage>
        <taxon>Eukaryota</taxon>
        <taxon>Viridiplantae</taxon>
        <taxon>Streptophyta</taxon>
        <taxon>Embryophyta</taxon>
        <taxon>Tracheophyta</taxon>
        <taxon>Spermatophyta</taxon>
        <taxon>Magnoliopsida</taxon>
        <taxon>Ranunculales</taxon>
        <taxon>Ranunculaceae</taxon>
        <taxon>Thalictroideae</taxon>
        <taxon>Thalictrum</taxon>
    </lineage>
</organism>
<evidence type="ECO:0000256" key="1">
    <source>
        <dbReference type="SAM" id="MobiDB-lite"/>
    </source>
</evidence>